<evidence type="ECO:0000313" key="5">
    <source>
        <dbReference type="EMBL" id="KAK2842750.1"/>
    </source>
</evidence>
<evidence type="ECO:0000256" key="2">
    <source>
        <dbReference type="PIRSR" id="PIRSR016521-1"/>
    </source>
</evidence>
<proteinExistence type="inferred from homology"/>
<dbReference type="InterPro" id="IPR006862">
    <property type="entry name" value="Thio_Ohase/aa_AcTrfase"/>
</dbReference>
<protein>
    <recommendedName>
        <fullName evidence="7">Acyl-coenzyme A thioesterase 4-like</fullName>
    </recommendedName>
</protein>
<dbReference type="GO" id="GO:0006637">
    <property type="term" value="P:acyl-CoA metabolic process"/>
    <property type="evidence" value="ECO:0007669"/>
    <property type="project" value="InterPro"/>
</dbReference>
<feature type="active site" description="Charge relay system" evidence="2">
    <location>
        <position position="260"/>
    </location>
</feature>
<keyword evidence="6" id="KW-1185">Reference proteome</keyword>
<dbReference type="AlphaFoldDB" id="A0AA88MQP8"/>
<dbReference type="Gene3D" id="2.60.40.2240">
    <property type="entry name" value="Acyl-CoA thioester hydrolase/BAAT N-terminal domain"/>
    <property type="match status" value="1"/>
</dbReference>
<dbReference type="GO" id="GO:0047617">
    <property type="term" value="F:fatty acyl-CoA hydrolase activity"/>
    <property type="evidence" value="ECO:0007669"/>
    <property type="project" value="TreeGrafter"/>
</dbReference>
<dbReference type="PANTHER" id="PTHR10824">
    <property type="entry name" value="ACYL-COENZYME A THIOESTERASE-RELATED"/>
    <property type="match status" value="1"/>
</dbReference>
<dbReference type="Pfam" id="PF04775">
    <property type="entry name" value="Bile_Hydr_Trans"/>
    <property type="match status" value="1"/>
</dbReference>
<feature type="active site" description="Charge relay system" evidence="2">
    <location>
        <position position="387"/>
    </location>
</feature>
<organism evidence="5 6">
    <name type="scientific">Channa striata</name>
    <name type="common">Snakehead murrel</name>
    <name type="synonym">Ophicephalus striatus</name>
    <dbReference type="NCBI Taxonomy" id="64152"/>
    <lineage>
        <taxon>Eukaryota</taxon>
        <taxon>Metazoa</taxon>
        <taxon>Chordata</taxon>
        <taxon>Craniata</taxon>
        <taxon>Vertebrata</taxon>
        <taxon>Euteleostomi</taxon>
        <taxon>Actinopterygii</taxon>
        <taxon>Neopterygii</taxon>
        <taxon>Teleostei</taxon>
        <taxon>Neoteleostei</taxon>
        <taxon>Acanthomorphata</taxon>
        <taxon>Anabantaria</taxon>
        <taxon>Anabantiformes</taxon>
        <taxon>Channoidei</taxon>
        <taxon>Channidae</taxon>
        <taxon>Channa</taxon>
    </lineage>
</organism>
<dbReference type="Pfam" id="PF08840">
    <property type="entry name" value="BAAT_C"/>
    <property type="match status" value="1"/>
</dbReference>
<accession>A0AA88MQP8</accession>
<evidence type="ECO:0000256" key="1">
    <source>
        <dbReference type="ARBA" id="ARBA00006538"/>
    </source>
</evidence>
<gene>
    <name evidence="5" type="ORF">Q5P01_012950</name>
</gene>
<name>A0AA88MQP8_CHASR</name>
<dbReference type="InterPro" id="IPR042490">
    <property type="entry name" value="Thio_Ohase/BAAT_N"/>
</dbReference>
<dbReference type="EMBL" id="JAUPFM010000009">
    <property type="protein sequence ID" value="KAK2842750.1"/>
    <property type="molecule type" value="Genomic_DNA"/>
</dbReference>
<reference evidence="5" key="1">
    <citation type="submission" date="2023-07" db="EMBL/GenBank/DDBJ databases">
        <title>Chromosome-level Genome Assembly of Striped Snakehead (Channa striata).</title>
        <authorList>
            <person name="Liu H."/>
        </authorList>
    </citation>
    <scope>NUCLEOTIDE SEQUENCE</scope>
    <source>
        <strain evidence="5">Gz</strain>
        <tissue evidence="5">Muscle</tissue>
    </source>
</reference>
<evidence type="ECO:0000313" key="6">
    <source>
        <dbReference type="Proteomes" id="UP001187415"/>
    </source>
</evidence>
<feature type="active site" description="Charge relay system" evidence="2">
    <location>
        <position position="352"/>
    </location>
</feature>
<feature type="domain" description="BAAT/Acyl-CoA thioester hydrolase C-terminal" evidence="4">
    <location>
        <begin position="234"/>
        <end position="441"/>
    </location>
</feature>
<dbReference type="InterPro" id="IPR029058">
    <property type="entry name" value="AB_hydrolase_fold"/>
</dbReference>
<feature type="domain" description="Acyl-CoA thioester hydrolase/bile acid-CoA amino acid N-acetyltransferase" evidence="3">
    <location>
        <begin position="20"/>
        <end position="151"/>
    </location>
</feature>
<dbReference type="InterPro" id="IPR016662">
    <property type="entry name" value="Acyl-CoA_thioEstase_long-chain"/>
</dbReference>
<dbReference type="Gene3D" id="3.40.50.1820">
    <property type="entry name" value="alpha/beta hydrolase"/>
    <property type="match status" value="1"/>
</dbReference>
<dbReference type="GO" id="GO:0006631">
    <property type="term" value="P:fatty acid metabolic process"/>
    <property type="evidence" value="ECO:0007669"/>
    <property type="project" value="TreeGrafter"/>
</dbReference>
<evidence type="ECO:0008006" key="7">
    <source>
        <dbReference type="Google" id="ProtNLM"/>
    </source>
</evidence>
<dbReference type="Proteomes" id="UP001187415">
    <property type="component" value="Unassembled WGS sequence"/>
</dbReference>
<evidence type="ECO:0000259" key="4">
    <source>
        <dbReference type="Pfam" id="PF08840"/>
    </source>
</evidence>
<dbReference type="FunFam" id="2.60.40.2240:FF:000002">
    <property type="entry name" value="Acyl-CoA thioesterase 18"/>
    <property type="match status" value="1"/>
</dbReference>
<comment type="similarity">
    <text evidence="1">Belongs to the C/M/P thioester hydrolase family.</text>
</comment>
<dbReference type="SUPFAM" id="SSF53474">
    <property type="entry name" value="alpha/beta-Hydrolases"/>
    <property type="match status" value="1"/>
</dbReference>
<dbReference type="InterPro" id="IPR014940">
    <property type="entry name" value="BAAT_C"/>
</dbReference>
<dbReference type="PANTHER" id="PTHR10824:SF36">
    <property type="entry name" value="ACYL-COA THIOESTERASE 17-RELATED"/>
    <property type="match status" value="1"/>
</dbReference>
<comment type="caution">
    <text evidence="5">The sequence shown here is derived from an EMBL/GenBank/DDBJ whole genome shotgun (WGS) entry which is preliminary data.</text>
</comment>
<sequence>MDRKQCCAKLSVQPSRGLVDEKFIVLVQKVPPGLQMTVHALYKCEDGHNWEAFGHYTANATGTVNVAEDPSLGGTYSGVEQMGLLWSLRAVPGSKPGLRMRKMNVQTPMEVTISAYEGHQTEGFMDKVPLASVLVERWYMAPGVCRIPITEGGLTATLFLPPGCLVFDLEGDSVCSNIKFVRTWTIPWRLGFVGRGKLVEYRAALLASHGFASLALDYLTSKITLETGKMVGNEYFETAYRVLQQHPQVLGSRIAMLGLSFGTSVTLKMAAYSQVIKLRCAVCISGSHVQPVDGSVGQVLSFFNENSDKTRFSEENEVIWRELLLPIPTDPTLKVDVGRLQCPLLLVVGEDDQNWPARESAVDIKEMMEQAGNSHLLTVLSYPNAGHLIEPPFVPHARASKFDGDHRHIFMCLWGGETVAHSRAQEDAWKKILVFLRENLYGGGAASLSNL</sequence>
<evidence type="ECO:0000259" key="3">
    <source>
        <dbReference type="Pfam" id="PF04775"/>
    </source>
</evidence>
<dbReference type="PIRSF" id="PIRSF016521">
    <property type="entry name" value="Acyl-CoA_hydro"/>
    <property type="match status" value="1"/>
</dbReference>